<dbReference type="AlphaFoldDB" id="A0A254T7T1"/>
<comment type="caution">
    <text evidence="1">The sequence shown here is derived from an EMBL/GenBank/DDBJ whole genome shotgun (WGS) entry which is preliminary data.</text>
</comment>
<dbReference type="EMBL" id="LSTO01000002">
    <property type="protein sequence ID" value="OWW18706.1"/>
    <property type="molecule type" value="Genomic_DNA"/>
</dbReference>
<sequence>MNPEGSLRITLHWDGRRIVRAGVHPRPLAPIESLLRGKLPEEALRILPMLFSLCGKAQAAACATALEAATERALPVIPLRRERLVLVEAVQELLWRFLIDFPRLLDKPGDPALLARIRHALSVACMEPDERGWQEAIRRVETVVRAALPSEDLDNADMLIAQLLHICRKEHRWGHSAVALMPDSADIPAVLVPGLLARADFPAFPQWKGAPVETGSLARMHRHPAVAASLSIQGTSIFSRVLARLVEINDLFVRLQAEDAGPRPWVQGAAIAGGGLAWVQNARGLLVHYAALDEAGRIAAYKIIAPTEWNFHPSGAFTQGLAGKAADSAEAARRHAELLALSLDPCVTHQIEVEHA</sequence>
<dbReference type="Gene3D" id="1.10.645.10">
    <property type="entry name" value="Cytochrome-c3 Hydrogenase, chain B"/>
    <property type="match status" value="2"/>
</dbReference>
<evidence type="ECO:0008006" key="3">
    <source>
        <dbReference type="Google" id="ProtNLM"/>
    </source>
</evidence>
<dbReference type="InterPro" id="IPR029014">
    <property type="entry name" value="NiFe-Hase_large"/>
</dbReference>
<dbReference type="PANTHER" id="PTHR42958:SF4">
    <property type="entry name" value="HYDROGENASE EXPRESSION_FORMATION PROTEIN HUPK"/>
    <property type="match status" value="1"/>
</dbReference>
<organism evidence="1 2">
    <name type="scientific">Noviherbaspirillum denitrificans</name>
    <dbReference type="NCBI Taxonomy" id="1968433"/>
    <lineage>
        <taxon>Bacteria</taxon>
        <taxon>Pseudomonadati</taxon>
        <taxon>Pseudomonadota</taxon>
        <taxon>Betaproteobacteria</taxon>
        <taxon>Burkholderiales</taxon>
        <taxon>Oxalobacteraceae</taxon>
        <taxon>Noviherbaspirillum</taxon>
    </lineage>
</organism>
<dbReference type="RefSeq" id="WP_088710108.1">
    <property type="nucleotide sequence ID" value="NZ_LSTO01000002.1"/>
</dbReference>
<evidence type="ECO:0000313" key="2">
    <source>
        <dbReference type="Proteomes" id="UP000197535"/>
    </source>
</evidence>
<dbReference type="InterPro" id="IPR050867">
    <property type="entry name" value="NiFe/NiFeSe_hydrgnase_LSU"/>
</dbReference>
<dbReference type="PANTHER" id="PTHR42958">
    <property type="entry name" value="HYDROGENASE-2 LARGE CHAIN"/>
    <property type="match status" value="1"/>
</dbReference>
<dbReference type="Proteomes" id="UP000197535">
    <property type="component" value="Unassembled WGS sequence"/>
</dbReference>
<gene>
    <name evidence="1" type="ORF">AYR66_03800</name>
</gene>
<name>A0A254T7T1_9BURK</name>
<dbReference type="SUPFAM" id="SSF56762">
    <property type="entry name" value="HydB/Nqo4-like"/>
    <property type="match status" value="1"/>
</dbReference>
<dbReference type="OrthoDB" id="9157196at2"/>
<keyword evidence="2" id="KW-1185">Reference proteome</keyword>
<proteinExistence type="predicted"/>
<evidence type="ECO:0000313" key="1">
    <source>
        <dbReference type="EMBL" id="OWW18706.1"/>
    </source>
</evidence>
<protein>
    <recommendedName>
        <fullName evidence="3">Hydrogenase expression/formation protein HupK</fullName>
    </recommendedName>
</protein>
<reference evidence="1 2" key="1">
    <citation type="submission" date="2016-02" db="EMBL/GenBank/DDBJ databases">
        <authorList>
            <person name="Wen L."/>
            <person name="He K."/>
            <person name="Yang H."/>
        </authorList>
    </citation>
    <scope>NUCLEOTIDE SEQUENCE [LARGE SCALE GENOMIC DNA]</scope>
    <source>
        <strain evidence="1 2">TSA40</strain>
    </source>
</reference>
<accession>A0A254T7T1</accession>